<reference evidence="1 2" key="1">
    <citation type="submission" date="2014-03" db="EMBL/GenBank/DDBJ databases">
        <title>Genomics of Bifidobacteria.</title>
        <authorList>
            <person name="Ventura M."/>
            <person name="Milani C."/>
            <person name="Lugli G.A."/>
        </authorList>
    </citation>
    <scope>NUCLEOTIDE SEQUENCE [LARGE SCALE GENOMIC DNA]</scope>
    <source>
        <strain evidence="1 2">DSM 21395</strain>
    </source>
</reference>
<organism evidence="1 2">
    <name type="scientific">Bifidobacterium mongoliense DSM 21395</name>
    <dbReference type="NCBI Taxonomy" id="1437603"/>
    <lineage>
        <taxon>Bacteria</taxon>
        <taxon>Bacillati</taxon>
        <taxon>Actinomycetota</taxon>
        <taxon>Actinomycetes</taxon>
        <taxon>Bifidobacteriales</taxon>
        <taxon>Bifidobacteriaceae</taxon>
        <taxon>Bifidobacterium</taxon>
    </lineage>
</organism>
<evidence type="ECO:0000313" key="2">
    <source>
        <dbReference type="Proteomes" id="UP000029082"/>
    </source>
</evidence>
<accession>A0A087C4W5</accession>
<gene>
    <name evidence="1" type="ORF">BMON_1580</name>
</gene>
<sequence length="250" mass="26912">MPTRIVGSSSRVADTSSRVAGLPTQVAGSLSRIDDSPTRVAGIPTRVAGTSSRVVDSLTRIDGSQTRVVGSRTGIDDSRTQVAGSLTRVVGSHRQLGQYNYSLAEFRGSLFVMPDLSEAPEDSSLTFRSYCRRPGRIALGSSCLMCQGPRLRSVACGTGEMRARGNMDNGHSPILRYFACIWICRHAGVRIAYGHMGIQAYGDMDVQAYRHTDLRSYGHTGLRTTGAETGTEPRGIMEAGLKHEIAEACI</sequence>
<evidence type="ECO:0000313" key="1">
    <source>
        <dbReference type="EMBL" id="KFI78315.1"/>
    </source>
</evidence>
<dbReference type="Proteomes" id="UP000029082">
    <property type="component" value="Unassembled WGS sequence"/>
</dbReference>
<proteinExistence type="predicted"/>
<dbReference type="STRING" id="1437603.GCA_000771525_01522"/>
<protein>
    <submittedName>
        <fullName evidence="1">Uncharacterized protein</fullName>
    </submittedName>
</protein>
<comment type="caution">
    <text evidence="1">The sequence shown here is derived from an EMBL/GenBank/DDBJ whole genome shotgun (WGS) entry which is preliminary data.</text>
</comment>
<keyword evidence="2" id="KW-1185">Reference proteome</keyword>
<dbReference type="AlphaFoldDB" id="A0A087C4W5"/>
<name>A0A087C4W5_9BIFI</name>
<dbReference type="EMBL" id="JGZE01000004">
    <property type="protein sequence ID" value="KFI78315.1"/>
    <property type="molecule type" value="Genomic_DNA"/>
</dbReference>